<reference evidence="1 2" key="1">
    <citation type="submission" date="2022-10" db="EMBL/GenBank/DDBJ databases">
        <title>Aestuariibacter sp. AA17 isolated from Montipora capitata coral fragment.</title>
        <authorList>
            <person name="Emsley S.A."/>
            <person name="Pfannmuller K.M."/>
            <person name="Loughran R.M."/>
            <person name="Shlafstein M."/>
            <person name="Papke E."/>
            <person name="Saw J.H."/>
            <person name="Ushijima B."/>
            <person name="Videau P."/>
        </authorList>
    </citation>
    <scope>NUCLEOTIDE SEQUENCE [LARGE SCALE GENOMIC DNA]</scope>
    <source>
        <strain evidence="1 2">AA17</strain>
    </source>
</reference>
<evidence type="ECO:0000313" key="2">
    <source>
        <dbReference type="Proteomes" id="UP001652504"/>
    </source>
</evidence>
<comment type="caution">
    <text evidence="1">The sequence shown here is derived from an EMBL/GenBank/DDBJ whole genome shotgun (WGS) entry which is preliminary data.</text>
</comment>
<dbReference type="RefSeq" id="WP_263712460.1">
    <property type="nucleotide sequence ID" value="NZ_JAOWKX010000005.1"/>
</dbReference>
<accession>A0ABT3A942</accession>
<dbReference type="InterPro" id="IPR021431">
    <property type="entry name" value="DUF3080"/>
</dbReference>
<dbReference type="Pfam" id="PF11279">
    <property type="entry name" value="DUF3080"/>
    <property type="match status" value="1"/>
</dbReference>
<evidence type="ECO:0000313" key="1">
    <source>
        <dbReference type="EMBL" id="MCV2885169.1"/>
    </source>
</evidence>
<keyword evidence="2" id="KW-1185">Reference proteome</keyword>
<dbReference type="EMBL" id="JAOWKX010000005">
    <property type="protein sequence ID" value="MCV2885169.1"/>
    <property type="molecule type" value="Genomic_DNA"/>
</dbReference>
<sequence length="308" mass="35066">MYKNYTLRLSAVLGVELPDTVSPDILTYPNFSEMRQDIPMLTINVREFARLSHCPAIQLIGERNTALGKVQTPSVRFVYEFKLLQALKVCADNQPEEKKPPIQAWIKLKQSQLGGVWANMMQLSPEIRRQLSHNAGYINADNLHVGDVAQALAILANAQSAKHVTSEVIETAMRVLTVYPVIAHQQRSQLFLTANLKQLTDTLSELTIDLPCESARHKPNVSYLANVFRQQFIAHIQPIGANLNQNHYALSEILEKLAHHPELSPAFKQKIQRFFSTFDAYKHEMQRHIAFWQTQLKACDIPTQYLTQ</sequence>
<gene>
    <name evidence="1" type="ORF">OE749_10750</name>
</gene>
<organism evidence="1 2">
    <name type="scientific">Fluctibacter corallii</name>
    <dbReference type="NCBI Taxonomy" id="2984329"/>
    <lineage>
        <taxon>Bacteria</taxon>
        <taxon>Pseudomonadati</taxon>
        <taxon>Pseudomonadota</taxon>
        <taxon>Gammaproteobacteria</taxon>
        <taxon>Alteromonadales</taxon>
        <taxon>Alteromonadaceae</taxon>
        <taxon>Fluctibacter</taxon>
    </lineage>
</organism>
<proteinExistence type="predicted"/>
<name>A0ABT3A942_9ALTE</name>
<dbReference type="Proteomes" id="UP001652504">
    <property type="component" value="Unassembled WGS sequence"/>
</dbReference>
<protein>
    <submittedName>
        <fullName evidence="1">DUF3080 domain-containing protein</fullName>
    </submittedName>
</protein>